<accession>A0A0R3RD68</accession>
<dbReference type="Proteomes" id="UP000280834">
    <property type="component" value="Unassembled WGS sequence"/>
</dbReference>
<dbReference type="EMBL" id="UZAG01023409">
    <property type="protein sequence ID" value="VDO56645.1"/>
    <property type="molecule type" value="Genomic_DNA"/>
</dbReference>
<reference evidence="3" key="1">
    <citation type="submission" date="2017-02" db="UniProtKB">
        <authorList>
            <consortium name="WormBaseParasite"/>
        </authorList>
    </citation>
    <scope>IDENTIFICATION</scope>
</reference>
<reference evidence="1 2" key="2">
    <citation type="submission" date="2018-11" db="EMBL/GenBank/DDBJ databases">
        <authorList>
            <consortium name="Pathogen Informatics"/>
        </authorList>
    </citation>
    <scope>NUCLEOTIDE SEQUENCE [LARGE SCALE GENOMIC DNA]</scope>
</reference>
<evidence type="ECO:0000313" key="3">
    <source>
        <dbReference type="WBParaSite" id="BTMF_0001799101-mRNA-1"/>
    </source>
</evidence>
<gene>
    <name evidence="1" type="ORF">BTMF_LOCUS15956</name>
</gene>
<protein>
    <submittedName>
        <fullName evidence="1 3">Uncharacterized protein</fullName>
    </submittedName>
</protein>
<dbReference type="AlphaFoldDB" id="A0A0R3RD68"/>
<name>A0A0R3RD68_9BILA</name>
<evidence type="ECO:0000313" key="2">
    <source>
        <dbReference type="Proteomes" id="UP000280834"/>
    </source>
</evidence>
<organism evidence="3">
    <name type="scientific">Brugia timori</name>
    <dbReference type="NCBI Taxonomy" id="42155"/>
    <lineage>
        <taxon>Eukaryota</taxon>
        <taxon>Metazoa</taxon>
        <taxon>Ecdysozoa</taxon>
        <taxon>Nematoda</taxon>
        <taxon>Chromadorea</taxon>
        <taxon>Rhabditida</taxon>
        <taxon>Spirurina</taxon>
        <taxon>Spiruromorpha</taxon>
        <taxon>Filarioidea</taxon>
        <taxon>Onchocercidae</taxon>
        <taxon>Brugia</taxon>
    </lineage>
</organism>
<evidence type="ECO:0000313" key="1">
    <source>
        <dbReference type="EMBL" id="VDO56645.1"/>
    </source>
</evidence>
<keyword evidence="2" id="KW-1185">Reference proteome</keyword>
<dbReference type="WBParaSite" id="BTMF_0001799101-mRNA-1">
    <property type="protein sequence ID" value="BTMF_0001799101-mRNA-1"/>
    <property type="gene ID" value="BTMF_0001799101"/>
</dbReference>
<sequence length="46" mass="5277">MKMTKLAEMKSYHVIIPTLNFKSHVKFYSATNPNLSCNSKCIKDIT</sequence>
<proteinExistence type="predicted"/>